<dbReference type="KEGG" id="pacs:FAZ98_33855"/>
<evidence type="ECO:0000313" key="3">
    <source>
        <dbReference type="Proteomes" id="UP000433577"/>
    </source>
</evidence>
<dbReference type="RefSeq" id="WP_158958355.1">
    <property type="nucleotide sequence ID" value="NZ_CP046916.1"/>
</dbReference>
<gene>
    <name evidence="2" type="ORF">FAZ98_33855</name>
</gene>
<keyword evidence="1" id="KW-0472">Membrane</keyword>
<name>A0A7Z2GRT8_9BURK</name>
<keyword evidence="3" id="KW-1185">Reference proteome</keyword>
<protein>
    <submittedName>
        <fullName evidence="2">Uncharacterized protein</fullName>
    </submittedName>
</protein>
<evidence type="ECO:0000313" key="2">
    <source>
        <dbReference type="EMBL" id="QGZ66732.1"/>
    </source>
</evidence>
<keyword evidence="1" id="KW-0812">Transmembrane</keyword>
<keyword evidence="1" id="KW-1133">Transmembrane helix</keyword>
<evidence type="ECO:0000256" key="1">
    <source>
        <dbReference type="SAM" id="Phobius"/>
    </source>
</evidence>
<dbReference type="EMBL" id="CP046916">
    <property type="protein sequence ID" value="QGZ66732.1"/>
    <property type="molecule type" value="Genomic_DNA"/>
</dbReference>
<dbReference type="Proteomes" id="UP000433577">
    <property type="component" value="Chromosome 4"/>
</dbReference>
<feature type="transmembrane region" description="Helical" evidence="1">
    <location>
        <begin position="20"/>
        <end position="43"/>
    </location>
</feature>
<dbReference type="AlphaFoldDB" id="A0A7Z2GRT8"/>
<accession>A0A7Z2GRT8</accession>
<proteinExistence type="predicted"/>
<sequence>MAKWLAALSVVFNKDHQHIATWIQTLVVVLGVIIANFQLAAMVEQNDITRNTKLHDLLEEYRRDIAQPIFLLEGAIIRAGRPETSDQEMKDDFATVLPQQTLAKYIDFLKRMETCGEDHVCNRSQTSAFVCKKAKTTWQALNYYSKDVRFAPWKSMEMMKYSSQLDDLIARECDYFSAVWLRMKTDIF</sequence>
<reference evidence="2 3" key="1">
    <citation type="submission" date="2019-12" db="EMBL/GenBank/DDBJ databases">
        <title>Paraburkholderia acidiphila 7Q-K02 sp. nov and Paraburkholderia acidisoli DHF22 sp. nov., two strains isolated from forest soil.</title>
        <authorList>
            <person name="Gao Z."/>
            <person name="Qiu L."/>
        </authorList>
    </citation>
    <scope>NUCLEOTIDE SEQUENCE [LARGE SCALE GENOMIC DNA]</scope>
    <source>
        <strain evidence="2 3">DHF22</strain>
    </source>
</reference>
<organism evidence="2 3">
    <name type="scientific">Paraburkholderia acidisoli</name>
    <dbReference type="NCBI Taxonomy" id="2571748"/>
    <lineage>
        <taxon>Bacteria</taxon>
        <taxon>Pseudomonadati</taxon>
        <taxon>Pseudomonadota</taxon>
        <taxon>Betaproteobacteria</taxon>
        <taxon>Burkholderiales</taxon>
        <taxon>Burkholderiaceae</taxon>
        <taxon>Paraburkholderia</taxon>
    </lineage>
</organism>